<dbReference type="InterPro" id="IPR025338">
    <property type="entry name" value="DUF4244"/>
</dbReference>
<evidence type="ECO:0000313" key="2">
    <source>
        <dbReference type="EMBL" id="REH50186.1"/>
    </source>
</evidence>
<sequence>MRALRRRIRVMLGSEDAGMTTVEYVIGTLGAAALAVVLFKVVTGESVLSLLEGLIDRALSVPQ</sequence>
<accession>A0A3E0HVA8</accession>
<gene>
    <name evidence="2" type="ORF">BCF44_104461</name>
</gene>
<feature type="transmembrane region" description="Helical" evidence="1">
    <location>
        <begin position="21"/>
        <end position="42"/>
    </location>
</feature>
<dbReference type="Proteomes" id="UP000256269">
    <property type="component" value="Unassembled WGS sequence"/>
</dbReference>
<keyword evidence="1" id="KW-0812">Transmembrane</keyword>
<name>A0A3E0HVA8_9PSEU</name>
<evidence type="ECO:0000256" key="1">
    <source>
        <dbReference type="SAM" id="Phobius"/>
    </source>
</evidence>
<dbReference type="RefSeq" id="WP_116174693.1">
    <property type="nucleotide sequence ID" value="NZ_CP144375.1"/>
</dbReference>
<keyword evidence="1" id="KW-0472">Membrane</keyword>
<comment type="caution">
    <text evidence="2">The sequence shown here is derived from an EMBL/GenBank/DDBJ whole genome shotgun (WGS) entry which is preliminary data.</text>
</comment>
<dbReference type="EMBL" id="QUNO01000004">
    <property type="protein sequence ID" value="REH50186.1"/>
    <property type="molecule type" value="Genomic_DNA"/>
</dbReference>
<protein>
    <submittedName>
        <fullName evidence="2">Uncharacterized protein DUF4244</fullName>
    </submittedName>
</protein>
<dbReference type="AlphaFoldDB" id="A0A3E0HVA8"/>
<dbReference type="Pfam" id="PF14029">
    <property type="entry name" value="DUF4244"/>
    <property type="match status" value="1"/>
</dbReference>
<keyword evidence="3" id="KW-1185">Reference proteome</keyword>
<evidence type="ECO:0000313" key="3">
    <source>
        <dbReference type="Proteomes" id="UP000256269"/>
    </source>
</evidence>
<organism evidence="2 3">
    <name type="scientific">Kutzneria buriramensis</name>
    <dbReference type="NCBI Taxonomy" id="1045776"/>
    <lineage>
        <taxon>Bacteria</taxon>
        <taxon>Bacillati</taxon>
        <taxon>Actinomycetota</taxon>
        <taxon>Actinomycetes</taxon>
        <taxon>Pseudonocardiales</taxon>
        <taxon>Pseudonocardiaceae</taxon>
        <taxon>Kutzneria</taxon>
    </lineage>
</organism>
<keyword evidence="1" id="KW-1133">Transmembrane helix</keyword>
<proteinExistence type="predicted"/>
<reference evidence="2 3" key="1">
    <citation type="submission" date="2018-08" db="EMBL/GenBank/DDBJ databases">
        <title>Genomic Encyclopedia of Archaeal and Bacterial Type Strains, Phase II (KMG-II): from individual species to whole genera.</title>
        <authorList>
            <person name="Goeker M."/>
        </authorList>
    </citation>
    <scope>NUCLEOTIDE SEQUENCE [LARGE SCALE GENOMIC DNA]</scope>
    <source>
        <strain evidence="2 3">DSM 45791</strain>
    </source>
</reference>